<name>A0A9P0F8A5_BEMTA</name>
<sequence>MTRRRSSRSVKNKKFWLRLKGSAHEDCDERDDPNFTLPPLSPEESLQQCSPQVFNFSSPLLDPSVNVQPEPLLSGSSGNGAVPKLLVNYSFTSSDMSPTFSPTRSRYDYKENRLANDFFSLNPKRSRNN</sequence>
<reference evidence="1" key="1">
    <citation type="submission" date="2021-12" db="EMBL/GenBank/DDBJ databases">
        <authorList>
            <person name="King R."/>
        </authorList>
    </citation>
    <scope>NUCLEOTIDE SEQUENCE</scope>
</reference>
<evidence type="ECO:0000313" key="1">
    <source>
        <dbReference type="EMBL" id="CAH0393915.1"/>
    </source>
</evidence>
<dbReference type="Proteomes" id="UP001152759">
    <property type="component" value="Chromosome 7"/>
</dbReference>
<organism evidence="1 2">
    <name type="scientific">Bemisia tabaci</name>
    <name type="common">Sweetpotato whitefly</name>
    <name type="synonym">Aleurodes tabaci</name>
    <dbReference type="NCBI Taxonomy" id="7038"/>
    <lineage>
        <taxon>Eukaryota</taxon>
        <taxon>Metazoa</taxon>
        <taxon>Ecdysozoa</taxon>
        <taxon>Arthropoda</taxon>
        <taxon>Hexapoda</taxon>
        <taxon>Insecta</taxon>
        <taxon>Pterygota</taxon>
        <taxon>Neoptera</taxon>
        <taxon>Paraneoptera</taxon>
        <taxon>Hemiptera</taxon>
        <taxon>Sternorrhyncha</taxon>
        <taxon>Aleyrodoidea</taxon>
        <taxon>Aleyrodidae</taxon>
        <taxon>Aleyrodinae</taxon>
        <taxon>Bemisia</taxon>
    </lineage>
</organism>
<keyword evidence="2" id="KW-1185">Reference proteome</keyword>
<dbReference type="AlphaFoldDB" id="A0A9P0F8A5"/>
<gene>
    <name evidence="1" type="ORF">BEMITA_LOCUS12268</name>
</gene>
<feature type="non-terminal residue" evidence="1">
    <location>
        <position position="129"/>
    </location>
</feature>
<dbReference type="EMBL" id="OU963868">
    <property type="protein sequence ID" value="CAH0393915.1"/>
    <property type="molecule type" value="Genomic_DNA"/>
</dbReference>
<proteinExistence type="predicted"/>
<accession>A0A9P0F8A5</accession>
<evidence type="ECO:0000313" key="2">
    <source>
        <dbReference type="Proteomes" id="UP001152759"/>
    </source>
</evidence>
<protein>
    <submittedName>
        <fullName evidence="1">Uncharacterized protein</fullName>
    </submittedName>
</protein>